<feature type="binding site" evidence="11">
    <location>
        <position position="143"/>
    </location>
    <ligand>
        <name>substrate</name>
    </ligand>
</feature>
<dbReference type="SUPFAM" id="SSF52540">
    <property type="entry name" value="P-loop containing nucleoside triphosphate hydrolases"/>
    <property type="match status" value="1"/>
</dbReference>
<comment type="caution">
    <text evidence="11">Lacks conserved residue(s) required for the propagation of feature annotation.</text>
</comment>
<protein>
    <recommendedName>
        <fullName evidence="11">Shikimate kinase 1</fullName>
        <shortName evidence="11">SK 1</shortName>
        <ecNumber evidence="11">2.7.1.71</ecNumber>
    </recommendedName>
</protein>
<dbReference type="CDD" id="cd00464">
    <property type="entry name" value="SK"/>
    <property type="match status" value="1"/>
</dbReference>
<accession>Q056Z2</accession>
<comment type="function">
    <text evidence="11">Catalyzes the specific phosphorylation of the 3-hydroxyl group of shikimic acid using ATP as a cosubstrate.</text>
</comment>
<dbReference type="PROSITE" id="PS01128">
    <property type="entry name" value="SHIKIMATE_KINASE"/>
    <property type="match status" value="1"/>
</dbReference>
<dbReference type="GO" id="GO:0005829">
    <property type="term" value="C:cytosol"/>
    <property type="evidence" value="ECO:0007669"/>
    <property type="project" value="TreeGrafter"/>
</dbReference>
<evidence type="ECO:0000256" key="7">
    <source>
        <dbReference type="ARBA" id="ARBA00022840"/>
    </source>
</evidence>
<keyword evidence="7 11" id="KW-0067">ATP-binding</keyword>
<dbReference type="Pfam" id="PF01202">
    <property type="entry name" value="SKI"/>
    <property type="match status" value="1"/>
</dbReference>
<evidence type="ECO:0000256" key="8">
    <source>
        <dbReference type="ARBA" id="ARBA00022842"/>
    </source>
</evidence>
<evidence type="ECO:0000256" key="6">
    <source>
        <dbReference type="ARBA" id="ARBA00022777"/>
    </source>
</evidence>
<keyword evidence="3 11" id="KW-0028">Amino-acid biosynthesis</keyword>
<dbReference type="InterPro" id="IPR027417">
    <property type="entry name" value="P-loop_NTPase"/>
</dbReference>
<keyword evidence="9 11" id="KW-0057">Aromatic amino acid biosynthesis</keyword>
<keyword evidence="11" id="KW-0963">Cytoplasm</keyword>
<dbReference type="PRINTS" id="PR01100">
    <property type="entry name" value="SHIKIMTKNASE"/>
</dbReference>
<gene>
    <name evidence="11 12" type="primary">aroK</name>
    <name evidence="12" type="ordered locus">BCc_353</name>
</gene>
<dbReference type="GO" id="GO:0004765">
    <property type="term" value="F:shikimate kinase activity"/>
    <property type="evidence" value="ECO:0007669"/>
    <property type="project" value="UniProtKB-UniRule"/>
</dbReference>
<dbReference type="InterPro" id="IPR023000">
    <property type="entry name" value="Shikimate_kinase_CS"/>
</dbReference>
<reference evidence="12 13" key="1">
    <citation type="journal article" date="2006" name="Science">
        <title>A small microbial genome: the end of a long symbiotic relationship?</title>
        <authorList>
            <person name="Perez-Brocal V."/>
            <person name="Gil R."/>
            <person name="Ramos S."/>
            <person name="Lamelas A."/>
            <person name="Postigo M."/>
            <person name="Michelena J.M."/>
            <person name="Silva F.J."/>
            <person name="Moya A."/>
            <person name="Latorre A."/>
        </authorList>
    </citation>
    <scope>NUCLEOTIDE SEQUENCE [LARGE SCALE GENOMIC DNA]</scope>
    <source>
        <strain evidence="13">Cc</strain>
    </source>
</reference>
<dbReference type="HOGENOM" id="CLU_057607_2_2_6"/>
<dbReference type="HAMAP" id="MF_00109">
    <property type="entry name" value="Shikimate_kinase"/>
    <property type="match status" value="1"/>
</dbReference>
<dbReference type="GO" id="GO:0005524">
    <property type="term" value="F:ATP binding"/>
    <property type="evidence" value="ECO:0007669"/>
    <property type="project" value="UniProtKB-UniRule"/>
</dbReference>
<dbReference type="PANTHER" id="PTHR21087">
    <property type="entry name" value="SHIKIMATE KINASE"/>
    <property type="match status" value="1"/>
</dbReference>
<dbReference type="GO" id="GO:0008652">
    <property type="term" value="P:amino acid biosynthetic process"/>
    <property type="evidence" value="ECO:0007669"/>
    <property type="project" value="UniProtKB-KW"/>
</dbReference>
<comment type="subunit">
    <text evidence="11">Monomer.</text>
</comment>
<keyword evidence="13" id="KW-1185">Reference proteome</keyword>
<dbReference type="KEGG" id="bcc:BCc_353"/>
<keyword evidence="6 11" id="KW-0418">Kinase</keyword>
<evidence type="ECO:0000313" key="13">
    <source>
        <dbReference type="Proteomes" id="UP000000669"/>
    </source>
</evidence>
<dbReference type="PANTHER" id="PTHR21087:SF16">
    <property type="entry name" value="SHIKIMATE KINASE 1, CHLOROPLASTIC"/>
    <property type="match status" value="1"/>
</dbReference>
<sequence length="179" mass="20631">MYIKKKKNIFLVGPMGAGKSTIGRFLAKQLNMKFYDSDIEIERKAGANIDWIFDVEGESKFRIREEKMINKLTNKFGVVLATGGGSILSLKSRNFLINRGFVIYLRTSIDEQLIRTNIDKNRPLLSNNINKNKKLLSQLFKIRDPLYRSISNFIVDTSNKKVKFILSKILSYISNLNFI</sequence>
<evidence type="ECO:0000256" key="1">
    <source>
        <dbReference type="ARBA" id="ARBA00004842"/>
    </source>
</evidence>
<evidence type="ECO:0000256" key="10">
    <source>
        <dbReference type="ARBA" id="ARBA00048567"/>
    </source>
</evidence>
<feature type="binding site" evidence="11">
    <location>
        <position position="122"/>
    </location>
    <ligand>
        <name>ATP</name>
        <dbReference type="ChEBI" id="CHEBI:30616"/>
    </ligand>
</feature>
<dbReference type="InterPro" id="IPR000623">
    <property type="entry name" value="Shikimate_kinase/TSH1"/>
</dbReference>
<name>Q056Z2_BUCCC</name>
<feature type="binding site" evidence="11">
    <location>
        <position position="20"/>
    </location>
    <ligand>
        <name>Mg(2+)</name>
        <dbReference type="ChEBI" id="CHEBI:18420"/>
    </ligand>
</feature>
<evidence type="ECO:0000256" key="4">
    <source>
        <dbReference type="ARBA" id="ARBA00022679"/>
    </source>
</evidence>
<proteinExistence type="inferred from homology"/>
<dbReference type="EMBL" id="CP000263">
    <property type="protein sequence ID" value="ABJ90807.1"/>
    <property type="molecule type" value="Genomic_DNA"/>
</dbReference>
<evidence type="ECO:0000256" key="11">
    <source>
        <dbReference type="HAMAP-Rule" id="MF_00109"/>
    </source>
</evidence>
<keyword evidence="8 11" id="KW-0460">Magnesium</keyword>
<dbReference type="AlphaFoldDB" id="Q056Z2"/>
<dbReference type="eggNOG" id="COG0703">
    <property type="taxonomic scope" value="Bacteria"/>
</dbReference>
<dbReference type="Proteomes" id="UP000000669">
    <property type="component" value="Chromosome"/>
</dbReference>
<evidence type="ECO:0000313" key="12">
    <source>
        <dbReference type="EMBL" id="ABJ90807.1"/>
    </source>
</evidence>
<feature type="binding site" evidence="11">
    <location>
        <position position="38"/>
    </location>
    <ligand>
        <name>substrate</name>
    </ligand>
</feature>
<dbReference type="GO" id="GO:0000287">
    <property type="term" value="F:magnesium ion binding"/>
    <property type="evidence" value="ECO:0007669"/>
    <property type="project" value="UniProtKB-UniRule"/>
</dbReference>
<dbReference type="EC" id="2.7.1.71" evidence="11"/>
<evidence type="ECO:0000256" key="5">
    <source>
        <dbReference type="ARBA" id="ARBA00022741"/>
    </source>
</evidence>
<comment type="cofactor">
    <cofactor evidence="11">
        <name>Mg(2+)</name>
        <dbReference type="ChEBI" id="CHEBI:18420"/>
    </cofactor>
    <text evidence="11">Binds 1 Mg(2+) ion per subunit.</text>
</comment>
<dbReference type="GO" id="GO:0009073">
    <property type="term" value="P:aromatic amino acid family biosynthetic process"/>
    <property type="evidence" value="ECO:0007669"/>
    <property type="project" value="UniProtKB-KW"/>
</dbReference>
<comment type="pathway">
    <text evidence="1 11">Metabolic intermediate biosynthesis; chorismate biosynthesis; chorismate from D-erythrose 4-phosphate and phosphoenolpyruvate: step 5/7.</text>
</comment>
<feature type="binding site" evidence="11">
    <location>
        <position position="84"/>
    </location>
    <ligand>
        <name>substrate</name>
    </ligand>
</feature>
<keyword evidence="11" id="KW-0479">Metal-binding</keyword>
<dbReference type="InterPro" id="IPR031322">
    <property type="entry name" value="Shikimate/glucono_kinase"/>
</dbReference>
<dbReference type="NCBIfam" id="NF003456">
    <property type="entry name" value="PRK05057.1"/>
    <property type="match status" value="1"/>
</dbReference>
<organism evidence="12 13">
    <name type="scientific">Buchnera aphidicola subsp. Cinara cedri (strain Cc)</name>
    <dbReference type="NCBI Taxonomy" id="372461"/>
    <lineage>
        <taxon>Bacteria</taxon>
        <taxon>Pseudomonadati</taxon>
        <taxon>Pseudomonadota</taxon>
        <taxon>Gammaproteobacteria</taxon>
        <taxon>Enterobacterales</taxon>
        <taxon>Erwiniaceae</taxon>
        <taxon>Buchnera</taxon>
    </lineage>
</organism>
<comment type="similarity">
    <text evidence="2 11">Belongs to the shikimate kinase family.</text>
</comment>
<comment type="catalytic activity">
    <reaction evidence="10 11">
        <text>shikimate + ATP = 3-phosphoshikimate + ADP + H(+)</text>
        <dbReference type="Rhea" id="RHEA:13121"/>
        <dbReference type="ChEBI" id="CHEBI:15378"/>
        <dbReference type="ChEBI" id="CHEBI:30616"/>
        <dbReference type="ChEBI" id="CHEBI:36208"/>
        <dbReference type="ChEBI" id="CHEBI:145989"/>
        <dbReference type="ChEBI" id="CHEBI:456216"/>
        <dbReference type="EC" id="2.7.1.71"/>
    </reaction>
</comment>
<keyword evidence="4 11" id="KW-0808">Transferase</keyword>
<feature type="binding site" evidence="11">
    <location>
        <position position="62"/>
    </location>
    <ligand>
        <name>substrate</name>
    </ligand>
</feature>
<feature type="binding site" evidence="11">
    <location>
        <begin position="16"/>
        <end position="21"/>
    </location>
    <ligand>
        <name>ATP</name>
        <dbReference type="ChEBI" id="CHEBI:30616"/>
    </ligand>
</feature>
<evidence type="ECO:0000256" key="9">
    <source>
        <dbReference type="ARBA" id="ARBA00023141"/>
    </source>
</evidence>
<keyword evidence="5 11" id="KW-0547">Nucleotide-binding</keyword>
<dbReference type="GO" id="GO:0009423">
    <property type="term" value="P:chorismate biosynthetic process"/>
    <property type="evidence" value="ECO:0007669"/>
    <property type="project" value="UniProtKB-UniRule"/>
</dbReference>
<dbReference type="Gene3D" id="3.40.50.300">
    <property type="entry name" value="P-loop containing nucleotide triphosphate hydrolases"/>
    <property type="match status" value="1"/>
</dbReference>
<dbReference type="UniPathway" id="UPA00053">
    <property type="reaction ID" value="UER00088"/>
</dbReference>
<evidence type="ECO:0000256" key="2">
    <source>
        <dbReference type="ARBA" id="ARBA00006997"/>
    </source>
</evidence>
<comment type="subcellular location">
    <subcellularLocation>
        <location evidence="11">Cytoplasm</location>
    </subcellularLocation>
</comment>
<evidence type="ECO:0000256" key="3">
    <source>
        <dbReference type="ARBA" id="ARBA00022605"/>
    </source>
</evidence>
<dbReference type="STRING" id="372461.BCc_353"/>